<evidence type="ECO:0000313" key="2">
    <source>
        <dbReference type="Proteomes" id="UP001188597"/>
    </source>
</evidence>
<dbReference type="SUPFAM" id="SSF53474">
    <property type="entry name" value="alpha/beta-Hydrolases"/>
    <property type="match status" value="1"/>
</dbReference>
<dbReference type="AlphaFoldDB" id="A0AA89AD62"/>
<gene>
    <name evidence="1" type="ORF">RJ639_023084</name>
</gene>
<dbReference type="Proteomes" id="UP001188597">
    <property type="component" value="Unassembled WGS sequence"/>
</dbReference>
<comment type="caution">
    <text evidence="1">The sequence shown here is derived from an EMBL/GenBank/DDBJ whole genome shotgun (WGS) entry which is preliminary data.</text>
</comment>
<dbReference type="PANTHER" id="PTHR23024">
    <property type="entry name" value="ARYLACETAMIDE DEACETYLASE"/>
    <property type="match status" value="1"/>
</dbReference>
<dbReference type="PANTHER" id="PTHR23024:SF546">
    <property type="entry name" value="CARBOXYLESTERASE 120-RELATED"/>
    <property type="match status" value="1"/>
</dbReference>
<keyword evidence="2" id="KW-1185">Reference proteome</keyword>
<dbReference type="EMBL" id="JAVXUP010003278">
    <property type="protein sequence ID" value="KAK2999459.1"/>
    <property type="molecule type" value="Genomic_DNA"/>
</dbReference>
<evidence type="ECO:0008006" key="3">
    <source>
        <dbReference type="Google" id="ProtNLM"/>
    </source>
</evidence>
<organism evidence="1 2">
    <name type="scientific">Escallonia herrerae</name>
    <dbReference type="NCBI Taxonomy" id="1293975"/>
    <lineage>
        <taxon>Eukaryota</taxon>
        <taxon>Viridiplantae</taxon>
        <taxon>Streptophyta</taxon>
        <taxon>Embryophyta</taxon>
        <taxon>Tracheophyta</taxon>
        <taxon>Spermatophyta</taxon>
        <taxon>Magnoliopsida</taxon>
        <taxon>eudicotyledons</taxon>
        <taxon>Gunneridae</taxon>
        <taxon>Pentapetalae</taxon>
        <taxon>asterids</taxon>
        <taxon>campanulids</taxon>
        <taxon>Escalloniales</taxon>
        <taxon>Escalloniaceae</taxon>
        <taxon>Escallonia</taxon>
    </lineage>
</organism>
<accession>A0AA89AD62</accession>
<reference evidence="1" key="1">
    <citation type="submission" date="2022-12" db="EMBL/GenBank/DDBJ databases">
        <title>Draft genome assemblies for two species of Escallonia (Escalloniales).</title>
        <authorList>
            <person name="Chanderbali A."/>
            <person name="Dervinis C."/>
            <person name="Anghel I."/>
            <person name="Soltis D."/>
            <person name="Soltis P."/>
            <person name="Zapata F."/>
        </authorList>
    </citation>
    <scope>NUCLEOTIDE SEQUENCE</scope>
    <source>
        <strain evidence="1">UCBG64.0493</strain>
        <tissue evidence="1">Leaf</tissue>
    </source>
</reference>
<evidence type="ECO:0000313" key="1">
    <source>
        <dbReference type="EMBL" id="KAK2999459.1"/>
    </source>
</evidence>
<dbReference type="Gene3D" id="3.40.50.1820">
    <property type="entry name" value="alpha/beta hydrolase"/>
    <property type="match status" value="2"/>
</dbReference>
<dbReference type="InterPro" id="IPR050466">
    <property type="entry name" value="Carboxylest/Gibb_receptor"/>
</dbReference>
<dbReference type="InterPro" id="IPR029058">
    <property type="entry name" value="AB_hydrolase_fold"/>
</dbReference>
<sequence>MSYQTHVGILRNVDGTYTRLLQFPCSPATPEPDVHSQVLRKDISINPSNQTWLRIYLPREALDSSSSSSSITKLPLIVYYHGGGFVFMRAASTVTRSFCNELAGQIVAIATRDEWLTKYADFSNCFLMGTSTGGNIAYHAGLRVAAAVNDVGLKPLKNRRVDSAPSVFWRVGKDRVGAEIG</sequence>
<name>A0AA89AD62_9ASTE</name>
<proteinExistence type="predicted"/>
<protein>
    <recommendedName>
        <fullName evidence="3">Alpha/beta hydrolase fold-3 domain-containing protein</fullName>
    </recommendedName>
</protein>